<proteinExistence type="predicted"/>
<keyword evidence="2" id="KW-1185">Reference proteome</keyword>
<evidence type="ECO:0000313" key="1">
    <source>
        <dbReference type="EMBL" id="QBP42124.1"/>
    </source>
</evidence>
<dbReference type="RefSeq" id="WP_134210682.1">
    <property type="nucleotide sequence ID" value="NZ_CP038015.1"/>
</dbReference>
<evidence type="ECO:0000313" key="2">
    <source>
        <dbReference type="Proteomes" id="UP000294292"/>
    </source>
</evidence>
<dbReference type="Proteomes" id="UP000294292">
    <property type="component" value="Chromosome"/>
</dbReference>
<dbReference type="EMBL" id="CP038015">
    <property type="protein sequence ID" value="QBP42124.1"/>
    <property type="molecule type" value="Genomic_DNA"/>
</dbReference>
<organism evidence="1 2">
    <name type="scientific">Paenisporosarcina antarctica</name>
    <dbReference type="NCBI Taxonomy" id="417367"/>
    <lineage>
        <taxon>Bacteria</taxon>
        <taxon>Bacillati</taxon>
        <taxon>Bacillota</taxon>
        <taxon>Bacilli</taxon>
        <taxon>Bacillales</taxon>
        <taxon>Caryophanaceae</taxon>
        <taxon>Paenisporosarcina</taxon>
    </lineage>
</organism>
<accession>A0A4P7A0K4</accession>
<reference evidence="1 2" key="1">
    <citation type="submission" date="2019-03" db="EMBL/GenBank/DDBJ databases">
        <title>Complete genome sequence of Paenisporosarcina antarctica CGMCC 1.6503T.</title>
        <authorList>
            <person name="Rong J.-C."/>
            <person name="Chi N.-Y."/>
            <person name="Zhang Q.-F."/>
        </authorList>
    </citation>
    <scope>NUCLEOTIDE SEQUENCE [LARGE SCALE GENOMIC DNA]</scope>
    <source>
        <strain evidence="1 2">CGMCC 1.6503</strain>
    </source>
</reference>
<gene>
    <name evidence="1" type="ORF">E2636_13635</name>
</gene>
<dbReference type="AlphaFoldDB" id="A0A4P7A0K4"/>
<dbReference type="KEGG" id="panc:E2636_13635"/>
<protein>
    <recommendedName>
        <fullName evidence="3">Alpha-ribazole-5-phosphate synthase</fullName>
    </recommendedName>
</protein>
<evidence type="ECO:0008006" key="3">
    <source>
        <dbReference type="Google" id="ProtNLM"/>
    </source>
</evidence>
<name>A0A4P7A0K4_9BACL</name>
<sequence>MRNAMKLPNGFVVTTDNAGGIGEKQADVVYAPNHVVSYFAARVALLEQWAANAQVQSVIIHNFSGEAAWQAYMDGVQRLFDEVNLGQILIIGSSETNMELLQSAMSVTMIGSSKEIEDCDVTWFIYGQPCVGSEVLENAKNFADLKKLKEAIGQGWVKKVWPVGSKGIQSEVGALFADDTIVVISELDVGKSAGPSTVVLLGVQRESVELARQYFGDEFRDLVV</sequence>
<dbReference type="OrthoDB" id="9805740at2"/>